<keyword evidence="3" id="KW-1185">Reference proteome</keyword>
<evidence type="ECO:0000256" key="1">
    <source>
        <dbReference type="SAM" id="MobiDB-lite"/>
    </source>
</evidence>
<gene>
    <name evidence="2" type="ORF">CYLTODRAFT_427217</name>
</gene>
<reference evidence="2 3" key="1">
    <citation type="journal article" date="2015" name="Fungal Genet. Biol.">
        <title>Evolution of novel wood decay mechanisms in Agaricales revealed by the genome sequences of Fistulina hepatica and Cylindrobasidium torrendii.</title>
        <authorList>
            <person name="Floudas D."/>
            <person name="Held B.W."/>
            <person name="Riley R."/>
            <person name="Nagy L.G."/>
            <person name="Koehler G."/>
            <person name="Ransdell A.S."/>
            <person name="Younus H."/>
            <person name="Chow J."/>
            <person name="Chiniquy J."/>
            <person name="Lipzen A."/>
            <person name="Tritt A."/>
            <person name="Sun H."/>
            <person name="Haridas S."/>
            <person name="LaButti K."/>
            <person name="Ohm R.A."/>
            <person name="Kues U."/>
            <person name="Blanchette R.A."/>
            <person name="Grigoriev I.V."/>
            <person name="Minto R.E."/>
            <person name="Hibbett D.S."/>
        </authorList>
    </citation>
    <scope>NUCLEOTIDE SEQUENCE [LARGE SCALE GENOMIC DNA]</scope>
    <source>
        <strain evidence="2 3">FP15055 ss-10</strain>
    </source>
</reference>
<feature type="region of interest" description="Disordered" evidence="1">
    <location>
        <begin position="213"/>
        <end position="261"/>
    </location>
</feature>
<protein>
    <submittedName>
        <fullName evidence="2">Uncharacterized protein</fullName>
    </submittedName>
</protein>
<dbReference type="Proteomes" id="UP000054007">
    <property type="component" value="Unassembled WGS sequence"/>
</dbReference>
<feature type="compositionally biased region" description="Basic residues" evidence="1">
    <location>
        <begin position="230"/>
        <end position="239"/>
    </location>
</feature>
<name>A0A0D7AVK3_9AGAR</name>
<sequence length="329" mass="36106">MGAVYTEDCVSLNGIFGEAIEHAIYSDSSCYYLRRHEPAVGMQPGELSTYMDHPANRLKLQPDVAPHFSSLKICLVPEDAAIRQLCQVYSKNQGRFPANRVVLKPTVSDGAKCVLKPNAEFTTSIYLRHPVTGLVTLHRHPYPAFPTINVRSADTALLTLHAHEVMTSASKWPMLEPQLLAFSKIASKFIPTPYIPIFPFSGTAPTRPLLSALASSRKRQGTSDTVSSRPSKRPRRAAPRKTAPARPSPAGPATMPAWLPLSPLPLPEQQVIVMGEIQNTLAQTPTRPKRSRAPKPCPPPRTLPPRAAKAKAKETMAPPKSRARKGNRR</sequence>
<dbReference type="EMBL" id="KN880833">
    <property type="protein sequence ID" value="KIY62035.1"/>
    <property type="molecule type" value="Genomic_DNA"/>
</dbReference>
<dbReference type="OrthoDB" id="2962802at2759"/>
<dbReference type="AlphaFoldDB" id="A0A0D7AVK3"/>
<proteinExistence type="predicted"/>
<accession>A0A0D7AVK3</accession>
<feature type="region of interest" description="Disordered" evidence="1">
    <location>
        <begin position="281"/>
        <end position="329"/>
    </location>
</feature>
<evidence type="ECO:0000313" key="3">
    <source>
        <dbReference type="Proteomes" id="UP000054007"/>
    </source>
</evidence>
<evidence type="ECO:0000313" key="2">
    <source>
        <dbReference type="EMBL" id="KIY62035.1"/>
    </source>
</evidence>
<organism evidence="2 3">
    <name type="scientific">Cylindrobasidium torrendii FP15055 ss-10</name>
    <dbReference type="NCBI Taxonomy" id="1314674"/>
    <lineage>
        <taxon>Eukaryota</taxon>
        <taxon>Fungi</taxon>
        <taxon>Dikarya</taxon>
        <taxon>Basidiomycota</taxon>
        <taxon>Agaricomycotina</taxon>
        <taxon>Agaricomycetes</taxon>
        <taxon>Agaricomycetidae</taxon>
        <taxon>Agaricales</taxon>
        <taxon>Marasmiineae</taxon>
        <taxon>Physalacriaceae</taxon>
        <taxon>Cylindrobasidium</taxon>
    </lineage>
</organism>